<evidence type="ECO:0000256" key="1">
    <source>
        <dbReference type="ARBA" id="ARBA00023239"/>
    </source>
</evidence>
<dbReference type="PROSITE" id="PS00908">
    <property type="entry name" value="MR_MLE_1"/>
    <property type="match status" value="1"/>
</dbReference>
<dbReference type="Pfam" id="PF13378">
    <property type="entry name" value="MR_MLE_C"/>
    <property type="match status" value="1"/>
</dbReference>
<evidence type="ECO:0000313" key="4">
    <source>
        <dbReference type="Proteomes" id="UP000178046"/>
    </source>
</evidence>
<dbReference type="InterPro" id="IPR013342">
    <property type="entry name" value="Mandelate_racemase_C"/>
</dbReference>
<dbReference type="InterPro" id="IPR029017">
    <property type="entry name" value="Enolase-like_N"/>
</dbReference>
<feature type="domain" description="Mandelate racemase/muconate lactonizing enzyme C-terminal" evidence="2">
    <location>
        <begin position="144"/>
        <end position="265"/>
    </location>
</feature>
<dbReference type="PANTHER" id="PTHR48080">
    <property type="entry name" value="D-GALACTONATE DEHYDRATASE-RELATED"/>
    <property type="match status" value="1"/>
</dbReference>
<reference evidence="3 4" key="1">
    <citation type="journal article" date="2016" name="Nat. Commun.">
        <title>Thousands of microbial genomes shed light on interconnected biogeochemical processes in an aquifer system.</title>
        <authorList>
            <person name="Anantharaman K."/>
            <person name="Brown C.T."/>
            <person name="Hug L.A."/>
            <person name="Sharon I."/>
            <person name="Castelle C.J."/>
            <person name="Probst A.J."/>
            <person name="Thomas B.C."/>
            <person name="Singh A."/>
            <person name="Wilkins M.J."/>
            <person name="Karaoz U."/>
            <person name="Brodie E.L."/>
            <person name="Williams K.H."/>
            <person name="Hubbard S.S."/>
            <person name="Banfield J.F."/>
        </authorList>
    </citation>
    <scope>NUCLEOTIDE SEQUENCE [LARGE SCALE GENOMIC DNA]</scope>
</reference>
<dbReference type="PANTHER" id="PTHR48080:SF2">
    <property type="entry name" value="D-GALACTONATE DEHYDRATASE"/>
    <property type="match status" value="1"/>
</dbReference>
<dbReference type="AlphaFoldDB" id="A0A1F5X5H0"/>
<dbReference type="GO" id="GO:0016829">
    <property type="term" value="F:lyase activity"/>
    <property type="evidence" value="ECO:0007669"/>
    <property type="project" value="UniProtKB-KW"/>
</dbReference>
<dbReference type="SFLD" id="SFLDG00179">
    <property type="entry name" value="mandelate_racemase"/>
    <property type="match status" value="1"/>
</dbReference>
<dbReference type="SFLD" id="SFLDS00001">
    <property type="entry name" value="Enolase"/>
    <property type="match status" value="1"/>
</dbReference>
<protein>
    <submittedName>
        <fullName evidence="3">Mandelate racemase/muconate lactonizing protein</fullName>
    </submittedName>
</protein>
<dbReference type="EMBL" id="MFIA01000015">
    <property type="protein sequence ID" value="OGF82811.1"/>
    <property type="molecule type" value="Genomic_DNA"/>
</dbReference>
<dbReference type="Pfam" id="PF02746">
    <property type="entry name" value="MR_MLE_N"/>
    <property type="match status" value="1"/>
</dbReference>
<dbReference type="InterPro" id="IPR013341">
    <property type="entry name" value="Mandelate_racemase_N_dom"/>
</dbReference>
<dbReference type="InterPro" id="IPR018110">
    <property type="entry name" value="Mandel_Rmase/mucon_lact_enz_CS"/>
</dbReference>
<dbReference type="Gene3D" id="3.20.20.120">
    <property type="entry name" value="Enolase-like C-terminal domain"/>
    <property type="match status" value="1"/>
</dbReference>
<evidence type="ECO:0000259" key="2">
    <source>
        <dbReference type="SMART" id="SM00922"/>
    </source>
</evidence>
<organism evidence="3 4">
    <name type="scientific">Candidatus Giovannonibacteria bacterium RIFCSPLOWO2_01_FULL_44_16</name>
    <dbReference type="NCBI Taxonomy" id="1798348"/>
    <lineage>
        <taxon>Bacteria</taxon>
        <taxon>Candidatus Giovannoniibacteriota</taxon>
    </lineage>
</organism>
<dbReference type="Gene3D" id="3.30.390.10">
    <property type="entry name" value="Enolase-like, N-terminal domain"/>
    <property type="match status" value="1"/>
</dbReference>
<dbReference type="InterPro" id="IPR036849">
    <property type="entry name" value="Enolase-like_C_sf"/>
</dbReference>
<dbReference type="InterPro" id="IPR029065">
    <property type="entry name" value="Enolase_C-like"/>
</dbReference>
<dbReference type="SUPFAM" id="SSF51604">
    <property type="entry name" value="Enolase C-terminal domain-like"/>
    <property type="match status" value="1"/>
</dbReference>
<dbReference type="InterPro" id="IPR034593">
    <property type="entry name" value="DgoD-like"/>
</dbReference>
<gene>
    <name evidence="3" type="ORF">A2924_03815</name>
</gene>
<name>A0A1F5X5H0_9BACT</name>
<dbReference type="SUPFAM" id="SSF54826">
    <property type="entry name" value="Enolase N-terminal domain-like"/>
    <property type="match status" value="1"/>
</dbReference>
<proteinExistence type="predicted"/>
<keyword evidence="1" id="KW-0456">Lyase</keyword>
<comment type="caution">
    <text evidence="3">The sequence shown here is derived from an EMBL/GenBank/DDBJ whole genome shotgun (WGS) entry which is preliminary data.</text>
</comment>
<dbReference type="GO" id="GO:0009063">
    <property type="term" value="P:amino acid catabolic process"/>
    <property type="evidence" value="ECO:0007669"/>
    <property type="project" value="InterPro"/>
</dbReference>
<dbReference type="Proteomes" id="UP000178046">
    <property type="component" value="Unassembled WGS sequence"/>
</dbReference>
<dbReference type="CDD" id="cd03316">
    <property type="entry name" value="MR_like"/>
    <property type="match status" value="1"/>
</dbReference>
<evidence type="ECO:0000313" key="3">
    <source>
        <dbReference type="EMBL" id="OGF82811.1"/>
    </source>
</evidence>
<accession>A0A1F5X5H0</accession>
<dbReference type="SMART" id="SM00922">
    <property type="entry name" value="MR_MLE"/>
    <property type="match status" value="1"/>
</dbReference>
<sequence length="392" mass="44450">MMITKIEVFHADAGWRPWTFVKISTDGGLTGWSECTDSHGSPHGIEGVVKDLGPLLVGQNPCDTEKLYWLMYSRTRQSAGSIIQKAIGGIENALLDIKAKSFDVPVYDLFGGKVRERLPLYWSHCGTSRVRAWDIVKKERIKSEDDVKKFGKEILKSGFRAIKINPGFLDGENSFVYMPGFAKSAGGPELNADRDVTKKIERWVSSLRDAVGDKIDIILDLNYNFKTEGYIKIGRMLEKYNLLWLEIDTYDPEALRQIKDSVKIPVCSGENLYGARQYKPYFERHAMDIVSVDAIWNGLMGSKKIADMAEIYEMNVVPHNYNGHLSTFISAQFCAMIPNFRIMEIDVDDVPWRDELFTDKPKVEKGELILGGKPGWGCDINEKALKKHPWPK</sequence>